<accession>A0A838BXA1</accession>
<dbReference type="Gene3D" id="1.10.443.10">
    <property type="entry name" value="Intergrase catalytic core"/>
    <property type="match status" value="1"/>
</dbReference>
<dbReference type="GO" id="GO:0006310">
    <property type="term" value="P:DNA recombination"/>
    <property type="evidence" value="ECO:0007669"/>
    <property type="project" value="UniProtKB-KW"/>
</dbReference>
<dbReference type="RefSeq" id="WP_181054778.1">
    <property type="nucleotide sequence ID" value="NZ_JACDXJ010000003.1"/>
</dbReference>
<evidence type="ECO:0000313" key="2">
    <source>
        <dbReference type="EMBL" id="MBA1159186.1"/>
    </source>
</evidence>
<protein>
    <submittedName>
        <fullName evidence="2">Uncharacterized protein</fullName>
    </submittedName>
</protein>
<gene>
    <name evidence="2" type="ORF">H0S73_24175</name>
</gene>
<name>A0A838BXA1_9HYPH</name>
<organism evidence="2 3">
    <name type="scientific">Microvirga mediterraneensis</name>
    <dbReference type="NCBI Taxonomy" id="2754695"/>
    <lineage>
        <taxon>Bacteria</taxon>
        <taxon>Pseudomonadati</taxon>
        <taxon>Pseudomonadota</taxon>
        <taxon>Alphaproteobacteria</taxon>
        <taxon>Hyphomicrobiales</taxon>
        <taxon>Methylobacteriaceae</taxon>
        <taxon>Microvirga</taxon>
    </lineage>
</organism>
<comment type="caution">
    <text evidence="2">The sequence shown here is derived from an EMBL/GenBank/DDBJ whole genome shotgun (WGS) entry which is preliminary data.</text>
</comment>
<dbReference type="GO" id="GO:0015074">
    <property type="term" value="P:DNA integration"/>
    <property type="evidence" value="ECO:0007669"/>
    <property type="project" value="InterPro"/>
</dbReference>
<reference evidence="2 3" key="1">
    <citation type="submission" date="2020-07" db="EMBL/GenBank/DDBJ databases">
        <title>Draft genome and description of Microvirga mediterraneensis Marseille-Q2068 sp. nov.</title>
        <authorList>
            <person name="Boxberger M."/>
        </authorList>
    </citation>
    <scope>NUCLEOTIDE SEQUENCE [LARGE SCALE GENOMIC DNA]</scope>
    <source>
        <strain evidence="2 3">Marseille-Q2068</strain>
    </source>
</reference>
<dbReference type="EMBL" id="JACDXJ010000003">
    <property type="protein sequence ID" value="MBA1159186.1"/>
    <property type="molecule type" value="Genomic_DNA"/>
</dbReference>
<dbReference type="InterPro" id="IPR011010">
    <property type="entry name" value="DNA_brk_join_enz"/>
</dbReference>
<keyword evidence="1" id="KW-0233">DNA recombination</keyword>
<evidence type="ECO:0000313" key="3">
    <source>
        <dbReference type="Proteomes" id="UP000572984"/>
    </source>
</evidence>
<sequence>MEPIKLRPTDPASPTVFCIRIALGRTKTKTAGQSAFVFAAVPAALALYEWVRFAEITSEPVFWVARKDGSVGETPLPPQSVALILKRCATWPGLIQPTSVSMDCDLAL</sequence>
<evidence type="ECO:0000256" key="1">
    <source>
        <dbReference type="ARBA" id="ARBA00023172"/>
    </source>
</evidence>
<keyword evidence="3" id="KW-1185">Reference proteome</keyword>
<dbReference type="Proteomes" id="UP000572984">
    <property type="component" value="Unassembled WGS sequence"/>
</dbReference>
<dbReference type="SUPFAM" id="SSF56349">
    <property type="entry name" value="DNA breaking-rejoining enzymes"/>
    <property type="match status" value="1"/>
</dbReference>
<proteinExistence type="predicted"/>
<dbReference type="AlphaFoldDB" id="A0A838BXA1"/>
<dbReference type="GO" id="GO:0003677">
    <property type="term" value="F:DNA binding"/>
    <property type="evidence" value="ECO:0007669"/>
    <property type="project" value="InterPro"/>
</dbReference>
<dbReference type="InterPro" id="IPR013762">
    <property type="entry name" value="Integrase-like_cat_sf"/>
</dbReference>